<evidence type="ECO:0000313" key="5">
    <source>
        <dbReference type="Proteomes" id="UP001595796"/>
    </source>
</evidence>
<name>A0ABV9Z4I9_9HYPH</name>
<dbReference type="InterPro" id="IPR013154">
    <property type="entry name" value="ADH-like_N"/>
</dbReference>
<dbReference type="InterPro" id="IPR011032">
    <property type="entry name" value="GroES-like_sf"/>
</dbReference>
<dbReference type="InterPro" id="IPR036291">
    <property type="entry name" value="NAD(P)-bd_dom_sf"/>
</dbReference>
<dbReference type="PANTHER" id="PTHR48106:SF13">
    <property type="entry name" value="QUINONE OXIDOREDUCTASE-RELATED"/>
    <property type="match status" value="1"/>
</dbReference>
<keyword evidence="5" id="KW-1185">Reference proteome</keyword>
<evidence type="ECO:0000259" key="3">
    <source>
        <dbReference type="SMART" id="SM00829"/>
    </source>
</evidence>
<dbReference type="SUPFAM" id="SSF51735">
    <property type="entry name" value="NAD(P)-binding Rossmann-fold domains"/>
    <property type="match status" value="1"/>
</dbReference>
<feature type="domain" description="Enoyl reductase (ER)" evidence="3">
    <location>
        <begin position="11"/>
        <end position="321"/>
    </location>
</feature>
<dbReference type="InterPro" id="IPR020843">
    <property type="entry name" value="ER"/>
</dbReference>
<dbReference type="NCBIfam" id="NF008024">
    <property type="entry name" value="PRK10754.1"/>
    <property type="match status" value="1"/>
</dbReference>
<sequence length="323" mass="34285">MVEAVRVHKLGGPEVLTYETIGSRPPGPSEIRIRTTAIGVNFIDVYFRTGLYASDTPFIAGKEAAGVVEEVGEGVTDFRVGDHVASATLSGSYATELTAPAAVFVKVPDGISDETAAAMMLKGMTARYLLRRTFKVGPEHTILFHAASGGVGSIATQWAKHLGATVIGTVGSEEKAKLAKKNGVDHTILYRTEDFVQRVAEITGGAKCDVVYDSVGQQTWKGSLDCLKPLGLYVLFGNSSGAVTDFNPSLLAQKGSLFMTRPTLFGYTAKREDLIETANDLFDVVKSGAVEIPIGARFALKDAADAHRALESRGTTGSTILIP</sequence>
<evidence type="ECO:0000256" key="2">
    <source>
        <dbReference type="ARBA" id="ARBA00023002"/>
    </source>
</evidence>
<dbReference type="SUPFAM" id="SSF50129">
    <property type="entry name" value="GroES-like"/>
    <property type="match status" value="1"/>
</dbReference>
<dbReference type="EMBL" id="JBHSJF010000006">
    <property type="protein sequence ID" value="MFC5068748.1"/>
    <property type="molecule type" value="Genomic_DNA"/>
</dbReference>
<proteinExistence type="predicted"/>
<dbReference type="InterPro" id="IPR047618">
    <property type="entry name" value="QOR-like"/>
</dbReference>
<keyword evidence="1" id="KW-0521">NADP</keyword>
<organism evidence="4 5">
    <name type="scientific">Flaviflagellibacter deserti</name>
    <dbReference type="NCBI Taxonomy" id="2267266"/>
    <lineage>
        <taxon>Bacteria</taxon>
        <taxon>Pseudomonadati</taxon>
        <taxon>Pseudomonadota</taxon>
        <taxon>Alphaproteobacteria</taxon>
        <taxon>Hyphomicrobiales</taxon>
        <taxon>Flaviflagellibacter</taxon>
    </lineage>
</organism>
<dbReference type="PANTHER" id="PTHR48106">
    <property type="entry name" value="QUINONE OXIDOREDUCTASE PIG3-RELATED"/>
    <property type="match status" value="1"/>
</dbReference>
<comment type="caution">
    <text evidence="4">The sequence shown here is derived from an EMBL/GenBank/DDBJ whole genome shotgun (WGS) entry which is preliminary data.</text>
</comment>
<dbReference type="RefSeq" id="WP_114956062.1">
    <property type="nucleotide sequence ID" value="NZ_JBHSJF010000006.1"/>
</dbReference>
<dbReference type="Pfam" id="PF08240">
    <property type="entry name" value="ADH_N"/>
    <property type="match status" value="1"/>
</dbReference>
<dbReference type="Gene3D" id="3.40.50.720">
    <property type="entry name" value="NAD(P)-binding Rossmann-like Domain"/>
    <property type="match status" value="1"/>
</dbReference>
<reference evidence="5" key="1">
    <citation type="journal article" date="2019" name="Int. J. Syst. Evol. Microbiol.">
        <title>The Global Catalogue of Microorganisms (GCM) 10K type strain sequencing project: providing services to taxonomists for standard genome sequencing and annotation.</title>
        <authorList>
            <consortium name="The Broad Institute Genomics Platform"/>
            <consortium name="The Broad Institute Genome Sequencing Center for Infectious Disease"/>
            <person name="Wu L."/>
            <person name="Ma J."/>
        </authorList>
    </citation>
    <scope>NUCLEOTIDE SEQUENCE [LARGE SCALE GENOMIC DNA]</scope>
    <source>
        <strain evidence="5">CGMCC 1.16444</strain>
    </source>
</reference>
<dbReference type="Proteomes" id="UP001595796">
    <property type="component" value="Unassembled WGS sequence"/>
</dbReference>
<gene>
    <name evidence="4" type="ORF">ACFPFW_12085</name>
</gene>
<accession>A0ABV9Z4I9</accession>
<dbReference type="SMART" id="SM00829">
    <property type="entry name" value="PKS_ER"/>
    <property type="match status" value="1"/>
</dbReference>
<protein>
    <submittedName>
        <fullName evidence="4">Quinone oxidoreductase family protein</fullName>
    </submittedName>
</protein>
<dbReference type="CDD" id="cd05286">
    <property type="entry name" value="QOR2"/>
    <property type="match status" value="1"/>
</dbReference>
<keyword evidence="2" id="KW-0560">Oxidoreductase</keyword>
<dbReference type="Pfam" id="PF00107">
    <property type="entry name" value="ADH_zinc_N"/>
    <property type="match status" value="1"/>
</dbReference>
<evidence type="ECO:0000256" key="1">
    <source>
        <dbReference type="ARBA" id="ARBA00022857"/>
    </source>
</evidence>
<evidence type="ECO:0000313" key="4">
    <source>
        <dbReference type="EMBL" id="MFC5068748.1"/>
    </source>
</evidence>
<dbReference type="Gene3D" id="3.90.180.10">
    <property type="entry name" value="Medium-chain alcohol dehydrogenases, catalytic domain"/>
    <property type="match status" value="1"/>
</dbReference>
<dbReference type="InterPro" id="IPR013149">
    <property type="entry name" value="ADH-like_C"/>
</dbReference>